<accession>A0AC35EVT5</accession>
<proteinExistence type="predicted"/>
<protein>
    <submittedName>
        <fullName evidence="2">C2H2-type domain-containing protein</fullName>
    </submittedName>
</protein>
<dbReference type="WBParaSite" id="PS1159_v2.g11317.t1">
    <property type="protein sequence ID" value="PS1159_v2.g11317.t1"/>
    <property type="gene ID" value="PS1159_v2.g11317"/>
</dbReference>
<evidence type="ECO:0000313" key="1">
    <source>
        <dbReference type="Proteomes" id="UP000887580"/>
    </source>
</evidence>
<sequence length="238" mass="26684">MKRITLKRSAPAGPPADPSTSSTEPGLELRAFPLHKHQRRTTSRCPKIVYLSKPKISSLPANNDEPIPMTVIKPFHEPKREPGIIAMDHLASVFSAPEDVKVDAAARDHLASAFSAPKEVKVDPEAAVPSPLSNNDDDISDAEVDSAIKFTSRRKLEIQQLIDQHQCIITPKKDPKMNNIVKDDTVLAYQCSLCLTLFSPITTSHLRKHLRKCQNKPQNQKTYIVNEEEREQMNLLLR</sequence>
<reference evidence="2" key="1">
    <citation type="submission" date="2022-11" db="UniProtKB">
        <authorList>
            <consortium name="WormBaseParasite"/>
        </authorList>
    </citation>
    <scope>IDENTIFICATION</scope>
</reference>
<evidence type="ECO:0000313" key="2">
    <source>
        <dbReference type="WBParaSite" id="PS1159_v2.g11317.t1"/>
    </source>
</evidence>
<name>A0AC35EVT5_9BILA</name>
<organism evidence="1 2">
    <name type="scientific">Panagrolaimus sp. PS1159</name>
    <dbReference type="NCBI Taxonomy" id="55785"/>
    <lineage>
        <taxon>Eukaryota</taxon>
        <taxon>Metazoa</taxon>
        <taxon>Ecdysozoa</taxon>
        <taxon>Nematoda</taxon>
        <taxon>Chromadorea</taxon>
        <taxon>Rhabditida</taxon>
        <taxon>Tylenchina</taxon>
        <taxon>Panagrolaimomorpha</taxon>
        <taxon>Panagrolaimoidea</taxon>
        <taxon>Panagrolaimidae</taxon>
        <taxon>Panagrolaimus</taxon>
    </lineage>
</organism>
<dbReference type="Proteomes" id="UP000887580">
    <property type="component" value="Unplaced"/>
</dbReference>